<accession>A0A9N9WWI2</accession>
<keyword evidence="4 10" id="KW-0812">Transmembrane</keyword>
<sequence>MNVLRKFKKCFRPRNRVEKFKTRLIEFEDFFISERFSNHFGLSNLSTQQLEKKTKWKKVLYCISICSLIMLIILELISLIVGLTSDGSPLVLVENVCGFGGTFVILSKLYLTSYYHHEKIKKITATLDTYYPHQSYNQEKYEVQKHLKILKYHEIFGIIIYALAFLTYNLTPLIAQLLSFASSDKLICYQILQLYMPFDQNQIFSCTTLNLASIIMIYFGLFILLLTDLLFAELVALTALELNSLGHKISEIDPNGNQEGAIEMLKEFAKIHEDLLEVTADLEQVYSLILFIDIFGILSSMVTFAFLAFAGFGWLFLIKYSFIFIAASWNAYNASFYGDRLIE</sequence>
<keyword evidence="7 10" id="KW-0472">Membrane</keyword>
<dbReference type="PANTHER" id="PTHR21137">
    <property type="entry name" value="ODORANT RECEPTOR"/>
    <property type="match status" value="1"/>
</dbReference>
<dbReference type="InterPro" id="IPR004117">
    <property type="entry name" value="7tm6_olfct_rcpt"/>
</dbReference>
<dbReference type="GO" id="GO:0007165">
    <property type="term" value="P:signal transduction"/>
    <property type="evidence" value="ECO:0007669"/>
    <property type="project" value="UniProtKB-KW"/>
</dbReference>
<evidence type="ECO:0000256" key="3">
    <source>
        <dbReference type="ARBA" id="ARBA00022606"/>
    </source>
</evidence>
<protein>
    <recommendedName>
        <fullName evidence="10">Odorant receptor</fullName>
    </recommendedName>
</protein>
<comment type="similarity">
    <text evidence="10">Belongs to the insect chemoreceptor superfamily. Heteromeric odorant receptor channel (TC 1.A.69) family.</text>
</comment>
<keyword evidence="3 10" id="KW-0716">Sensory transduction</keyword>
<evidence type="ECO:0000256" key="8">
    <source>
        <dbReference type="ARBA" id="ARBA00023170"/>
    </source>
</evidence>
<feature type="transmembrane region" description="Helical" evidence="10">
    <location>
        <begin position="90"/>
        <end position="111"/>
    </location>
</feature>
<evidence type="ECO:0000313" key="12">
    <source>
        <dbReference type="Proteomes" id="UP001153620"/>
    </source>
</evidence>
<dbReference type="Pfam" id="PF02949">
    <property type="entry name" value="7tm_6"/>
    <property type="match status" value="1"/>
</dbReference>
<dbReference type="GO" id="GO:0005886">
    <property type="term" value="C:plasma membrane"/>
    <property type="evidence" value="ECO:0007669"/>
    <property type="project" value="UniProtKB-SubCell"/>
</dbReference>
<feature type="transmembrane region" description="Helical" evidence="10">
    <location>
        <begin position="312"/>
        <end position="332"/>
    </location>
</feature>
<dbReference type="EMBL" id="OU895879">
    <property type="protein sequence ID" value="CAG9806664.1"/>
    <property type="molecule type" value="Genomic_DNA"/>
</dbReference>
<evidence type="ECO:0000256" key="4">
    <source>
        <dbReference type="ARBA" id="ARBA00022692"/>
    </source>
</evidence>
<dbReference type="OrthoDB" id="8185860at2759"/>
<feature type="transmembrane region" description="Helical" evidence="10">
    <location>
        <begin position="59"/>
        <end position="84"/>
    </location>
</feature>
<feature type="transmembrane region" description="Helical" evidence="10">
    <location>
        <begin position="285"/>
        <end position="306"/>
    </location>
</feature>
<name>A0A9N9WWI2_9DIPT</name>
<keyword evidence="6 10" id="KW-1133">Transmembrane helix</keyword>
<reference evidence="11" key="2">
    <citation type="submission" date="2022-10" db="EMBL/GenBank/DDBJ databases">
        <authorList>
            <consortium name="ENA_rothamsted_submissions"/>
            <consortium name="culmorum"/>
            <person name="King R."/>
        </authorList>
    </citation>
    <scope>NUCLEOTIDE SEQUENCE</scope>
</reference>
<dbReference type="GO" id="GO:0005549">
    <property type="term" value="F:odorant binding"/>
    <property type="evidence" value="ECO:0007669"/>
    <property type="project" value="InterPro"/>
</dbReference>
<comment type="caution">
    <text evidence="10">Lacks conserved residue(s) required for the propagation of feature annotation.</text>
</comment>
<keyword evidence="5 10" id="KW-0552">Olfaction</keyword>
<dbReference type="Proteomes" id="UP001153620">
    <property type="component" value="Chromosome 3"/>
</dbReference>
<dbReference type="GO" id="GO:0004984">
    <property type="term" value="F:olfactory receptor activity"/>
    <property type="evidence" value="ECO:0007669"/>
    <property type="project" value="InterPro"/>
</dbReference>
<evidence type="ECO:0000256" key="1">
    <source>
        <dbReference type="ARBA" id="ARBA00004651"/>
    </source>
</evidence>
<evidence type="ECO:0000256" key="5">
    <source>
        <dbReference type="ARBA" id="ARBA00022725"/>
    </source>
</evidence>
<feature type="transmembrane region" description="Helical" evidence="10">
    <location>
        <begin position="155"/>
        <end position="175"/>
    </location>
</feature>
<dbReference type="AlphaFoldDB" id="A0A9N9WWI2"/>
<gene>
    <name evidence="11" type="ORF">CHIRRI_LOCUS9519</name>
</gene>
<evidence type="ECO:0000256" key="7">
    <source>
        <dbReference type="ARBA" id="ARBA00023136"/>
    </source>
</evidence>
<evidence type="ECO:0000313" key="11">
    <source>
        <dbReference type="EMBL" id="CAG9806664.1"/>
    </source>
</evidence>
<keyword evidence="12" id="KW-1185">Reference proteome</keyword>
<organism evidence="11 12">
    <name type="scientific">Chironomus riparius</name>
    <dbReference type="NCBI Taxonomy" id="315576"/>
    <lineage>
        <taxon>Eukaryota</taxon>
        <taxon>Metazoa</taxon>
        <taxon>Ecdysozoa</taxon>
        <taxon>Arthropoda</taxon>
        <taxon>Hexapoda</taxon>
        <taxon>Insecta</taxon>
        <taxon>Pterygota</taxon>
        <taxon>Neoptera</taxon>
        <taxon>Endopterygota</taxon>
        <taxon>Diptera</taxon>
        <taxon>Nematocera</taxon>
        <taxon>Chironomoidea</taxon>
        <taxon>Chironomidae</taxon>
        <taxon>Chironominae</taxon>
        <taxon>Chironomus</taxon>
    </lineage>
</organism>
<comment type="subcellular location">
    <subcellularLocation>
        <location evidence="1 10">Cell membrane</location>
        <topology evidence="1 10">Multi-pass membrane protein</topology>
    </subcellularLocation>
</comment>
<evidence type="ECO:0000256" key="9">
    <source>
        <dbReference type="ARBA" id="ARBA00023224"/>
    </source>
</evidence>
<evidence type="ECO:0000256" key="10">
    <source>
        <dbReference type="RuleBase" id="RU351113"/>
    </source>
</evidence>
<evidence type="ECO:0000256" key="6">
    <source>
        <dbReference type="ARBA" id="ARBA00022989"/>
    </source>
</evidence>
<keyword evidence="9 10" id="KW-0807">Transducer</keyword>
<proteinExistence type="inferred from homology"/>
<keyword evidence="2" id="KW-1003">Cell membrane</keyword>
<keyword evidence="8 10" id="KW-0675">Receptor</keyword>
<dbReference type="PANTHER" id="PTHR21137:SF35">
    <property type="entry name" value="ODORANT RECEPTOR 19A-RELATED"/>
    <property type="match status" value="1"/>
</dbReference>
<evidence type="ECO:0000256" key="2">
    <source>
        <dbReference type="ARBA" id="ARBA00022475"/>
    </source>
</evidence>
<reference evidence="11" key="1">
    <citation type="submission" date="2022-01" db="EMBL/GenBank/DDBJ databases">
        <authorList>
            <person name="King R."/>
        </authorList>
    </citation>
    <scope>NUCLEOTIDE SEQUENCE</scope>
</reference>